<dbReference type="GO" id="GO:0004609">
    <property type="term" value="F:phosphatidylserine decarboxylase activity"/>
    <property type="evidence" value="ECO:0007669"/>
    <property type="project" value="InterPro"/>
</dbReference>
<organism evidence="5 6">
    <name type="scientific">Mucilaginibacter ginsenosidivorax</name>
    <dbReference type="NCBI Taxonomy" id="862126"/>
    <lineage>
        <taxon>Bacteria</taxon>
        <taxon>Pseudomonadati</taxon>
        <taxon>Bacteroidota</taxon>
        <taxon>Sphingobacteriia</taxon>
        <taxon>Sphingobacteriales</taxon>
        <taxon>Sphingobacteriaceae</taxon>
        <taxon>Mucilaginibacter</taxon>
    </lineage>
</organism>
<dbReference type="Pfam" id="PF02666">
    <property type="entry name" value="PS_Dcarbxylase"/>
    <property type="match status" value="1"/>
</dbReference>
<keyword evidence="4" id="KW-0670">Pyruvate</keyword>
<keyword evidence="3" id="KW-0456">Lyase</keyword>
<sequence length="436" mass="48282">MSTLTATSYDVIQELQNQINDDSDFANALTASLVSANNLAINNLDPDLYSALNDLYSGFGWPTIPGDYITYLTFFAEVIPSENTGIYDPWENTPGQNGYSQEIYDRLCQFYWLVDQGAAGVTLQNYQSSINEFTFAGWLDQYATAWGSFLDTPASLTPEALQSYWNDPEYNLPDYANDSPNWVSFNTFFYRQLNSTQPDGSPMRPVANPYDNTIICSPADCTFKAYYQIDQDGNVIDSDGNFTTVTLKQTHTIGNINDLLGEAGSQYAGNFYNGTFVHYFLSPFDYHRFHTPVSGTVLDLVAVPGNVYLAVNITNNQFDAPDAAEDGYEFTQARGVLVIDTSTSGSDVGLVATIPIGMAQVSSVNMYTDTLQGQQVDKGQEFGYFAFGGSDIIMLFEPPLDDLKFITDVANAQEPSSYQDVNSFHFRYGEPSVIIV</sequence>
<accession>A0A5B8VYD1</accession>
<dbReference type="EMBL" id="CP042437">
    <property type="protein sequence ID" value="QEC75645.1"/>
    <property type="molecule type" value="Genomic_DNA"/>
</dbReference>
<dbReference type="AlphaFoldDB" id="A0A5B8VYD1"/>
<keyword evidence="2" id="KW-0865">Zymogen</keyword>
<evidence type="ECO:0000313" key="5">
    <source>
        <dbReference type="EMBL" id="QEC75645.1"/>
    </source>
</evidence>
<dbReference type="KEGG" id="mgk:FSB76_06670"/>
<evidence type="ECO:0000313" key="6">
    <source>
        <dbReference type="Proteomes" id="UP000321362"/>
    </source>
</evidence>
<evidence type="ECO:0000256" key="4">
    <source>
        <dbReference type="ARBA" id="ARBA00023317"/>
    </source>
</evidence>
<evidence type="ECO:0000256" key="1">
    <source>
        <dbReference type="ARBA" id="ARBA00022793"/>
    </source>
</evidence>
<evidence type="ECO:0000256" key="3">
    <source>
        <dbReference type="ARBA" id="ARBA00023239"/>
    </source>
</evidence>
<protein>
    <submittedName>
        <fullName evidence="5">Phosphatidylserine decarboxylase</fullName>
    </submittedName>
</protein>
<dbReference type="RefSeq" id="WP_147052857.1">
    <property type="nucleotide sequence ID" value="NZ_CP042437.1"/>
</dbReference>
<dbReference type="PANTHER" id="PTHR10067:SF13">
    <property type="entry name" value="PHOSPHATIDYLSERINE DECARBOXYLASE"/>
    <property type="match status" value="1"/>
</dbReference>
<gene>
    <name evidence="5" type="ORF">FSB76_06670</name>
</gene>
<name>A0A5B8VYD1_9SPHI</name>
<reference evidence="5 6" key="1">
    <citation type="journal article" date="2013" name="J. Microbiol.">
        <title>Mucilaginibacter ginsenosidivorax sp. nov., with ginsenoside converting activity isolated from sediment.</title>
        <authorList>
            <person name="Kim J.K."/>
            <person name="Choi T.E."/>
            <person name="Liu Q.M."/>
            <person name="Park H.Y."/>
            <person name="Yi T.H."/>
            <person name="Yoon M.H."/>
            <person name="Kim S.C."/>
            <person name="Im W.T."/>
        </authorList>
    </citation>
    <scope>NUCLEOTIDE SEQUENCE [LARGE SCALE GENOMIC DNA]</scope>
    <source>
        <strain evidence="5 6">KHI28</strain>
    </source>
</reference>
<keyword evidence="1" id="KW-0210">Decarboxylase</keyword>
<evidence type="ECO:0000256" key="2">
    <source>
        <dbReference type="ARBA" id="ARBA00023145"/>
    </source>
</evidence>
<keyword evidence="6" id="KW-1185">Reference proteome</keyword>
<proteinExistence type="predicted"/>
<dbReference type="GO" id="GO:0008654">
    <property type="term" value="P:phospholipid biosynthetic process"/>
    <property type="evidence" value="ECO:0007669"/>
    <property type="project" value="InterPro"/>
</dbReference>
<dbReference type="OrthoDB" id="9802030at2"/>
<dbReference type="PANTHER" id="PTHR10067">
    <property type="entry name" value="PHOSPHATIDYLSERINE DECARBOXYLASE"/>
    <property type="match status" value="1"/>
</dbReference>
<dbReference type="InterPro" id="IPR003817">
    <property type="entry name" value="PS_Dcarbxylase"/>
</dbReference>
<dbReference type="Proteomes" id="UP000321362">
    <property type="component" value="Chromosome"/>
</dbReference>